<evidence type="ECO:0000313" key="1">
    <source>
        <dbReference type="EMBL" id="KAG2555216.1"/>
    </source>
</evidence>
<dbReference type="Proteomes" id="UP000823388">
    <property type="component" value="Chromosome 9K"/>
</dbReference>
<accession>A0A8T0P7E9</accession>
<sequence>MCNEDKPLFSHILSLTWYQTSCSWLPPPPPWLAGRRRRRHHLSPPSLLAPLLLALLPLLPSQAPHAIPLSQAPRAAAAGWPVLGAAAAGALAPGAAAAGVLPLALAVQGGQGASVGARAAAAAVQASLPGTPGAAAPLDPPPWPCDAAIHDANQLGRRHAHIPVAPIGSKAAAAAWHHQIRQGTAAGGCAAAAQAQGAGPGTCAAPGPAALAASTGGTTAPAFQDA</sequence>
<organism evidence="1 2">
    <name type="scientific">Panicum virgatum</name>
    <name type="common">Blackwell switchgrass</name>
    <dbReference type="NCBI Taxonomy" id="38727"/>
    <lineage>
        <taxon>Eukaryota</taxon>
        <taxon>Viridiplantae</taxon>
        <taxon>Streptophyta</taxon>
        <taxon>Embryophyta</taxon>
        <taxon>Tracheophyta</taxon>
        <taxon>Spermatophyta</taxon>
        <taxon>Magnoliopsida</taxon>
        <taxon>Liliopsida</taxon>
        <taxon>Poales</taxon>
        <taxon>Poaceae</taxon>
        <taxon>PACMAD clade</taxon>
        <taxon>Panicoideae</taxon>
        <taxon>Panicodae</taxon>
        <taxon>Paniceae</taxon>
        <taxon>Panicinae</taxon>
        <taxon>Panicum</taxon>
        <taxon>Panicum sect. Hiantes</taxon>
    </lineage>
</organism>
<keyword evidence="2" id="KW-1185">Reference proteome</keyword>
<protein>
    <submittedName>
        <fullName evidence="1">Uncharacterized protein</fullName>
    </submittedName>
</protein>
<reference evidence="1" key="1">
    <citation type="submission" date="2020-05" db="EMBL/GenBank/DDBJ databases">
        <title>WGS assembly of Panicum virgatum.</title>
        <authorList>
            <person name="Lovell J.T."/>
            <person name="Jenkins J."/>
            <person name="Shu S."/>
            <person name="Juenger T.E."/>
            <person name="Schmutz J."/>
        </authorList>
    </citation>
    <scope>NUCLEOTIDE SEQUENCE</scope>
    <source>
        <strain evidence="1">AP13</strain>
    </source>
</reference>
<evidence type="ECO:0000313" key="2">
    <source>
        <dbReference type="Proteomes" id="UP000823388"/>
    </source>
</evidence>
<name>A0A8T0P7E9_PANVG</name>
<dbReference type="EMBL" id="CM029053">
    <property type="protein sequence ID" value="KAG2555216.1"/>
    <property type="molecule type" value="Genomic_DNA"/>
</dbReference>
<gene>
    <name evidence="1" type="ORF">PVAP13_9KG570902</name>
</gene>
<dbReference type="AlphaFoldDB" id="A0A8T0P7E9"/>
<proteinExistence type="predicted"/>
<comment type="caution">
    <text evidence="1">The sequence shown here is derived from an EMBL/GenBank/DDBJ whole genome shotgun (WGS) entry which is preliminary data.</text>
</comment>